<dbReference type="EMBL" id="PRDG01000004">
    <property type="protein sequence ID" value="MBP2623642.1"/>
    <property type="molecule type" value="Genomic_DNA"/>
</dbReference>
<comment type="caution">
    <text evidence="7">The sequence shown here is derived from an EMBL/GenBank/DDBJ whole genome shotgun (WGS) entry which is preliminary data.</text>
</comment>
<keyword evidence="3 5" id="KW-0413">Isomerase</keyword>
<dbReference type="PANTHER" id="PTHR47683:SF4">
    <property type="entry name" value="PSEUDOURIDINE SYNTHASE"/>
    <property type="match status" value="1"/>
</dbReference>
<protein>
    <recommendedName>
        <fullName evidence="5">Pseudouridine synthase</fullName>
        <ecNumber evidence="5">5.4.99.-</ecNumber>
    </recommendedName>
</protein>
<evidence type="ECO:0000313" key="8">
    <source>
        <dbReference type="Proteomes" id="UP001519296"/>
    </source>
</evidence>
<keyword evidence="2 4" id="KW-0694">RNA-binding</keyword>
<name>A0ABS5B495_9STRE</name>
<dbReference type="PANTHER" id="PTHR47683">
    <property type="entry name" value="PSEUDOURIDINE SYNTHASE FAMILY PROTEIN-RELATED"/>
    <property type="match status" value="1"/>
</dbReference>
<dbReference type="Proteomes" id="UP001519296">
    <property type="component" value="Unassembled WGS sequence"/>
</dbReference>
<dbReference type="InterPro" id="IPR036986">
    <property type="entry name" value="S4_RNA-bd_sf"/>
</dbReference>
<dbReference type="InterPro" id="IPR006145">
    <property type="entry name" value="PsdUridine_synth_RsuA/RluA"/>
</dbReference>
<dbReference type="InterPro" id="IPR042092">
    <property type="entry name" value="PsdUridine_s_RsuA/RluB/E/F_cat"/>
</dbReference>
<accession>A0ABS5B495</accession>
<dbReference type="SUPFAM" id="SSF55174">
    <property type="entry name" value="Alpha-L RNA-binding motif"/>
    <property type="match status" value="1"/>
</dbReference>
<dbReference type="InterPro" id="IPR020094">
    <property type="entry name" value="TruA/RsuA/RluB/E/F_N"/>
</dbReference>
<proteinExistence type="inferred from homology"/>
<evidence type="ECO:0000259" key="6">
    <source>
        <dbReference type="SMART" id="SM00363"/>
    </source>
</evidence>
<dbReference type="SUPFAM" id="SSF55120">
    <property type="entry name" value="Pseudouridine synthase"/>
    <property type="match status" value="1"/>
</dbReference>
<dbReference type="Pfam" id="PF00849">
    <property type="entry name" value="PseudoU_synth_2"/>
    <property type="match status" value="1"/>
</dbReference>
<dbReference type="InterPro" id="IPR002942">
    <property type="entry name" value="S4_RNA-bd"/>
</dbReference>
<evidence type="ECO:0000256" key="3">
    <source>
        <dbReference type="ARBA" id="ARBA00023235"/>
    </source>
</evidence>
<evidence type="ECO:0000256" key="1">
    <source>
        <dbReference type="ARBA" id="ARBA00008348"/>
    </source>
</evidence>
<dbReference type="Gene3D" id="3.30.70.580">
    <property type="entry name" value="Pseudouridine synthase I, catalytic domain, N-terminal subdomain"/>
    <property type="match status" value="1"/>
</dbReference>
<comment type="similarity">
    <text evidence="1 5">Belongs to the pseudouridine synthase RsuA family.</text>
</comment>
<keyword evidence="8" id="KW-1185">Reference proteome</keyword>
<dbReference type="PROSITE" id="PS50889">
    <property type="entry name" value="S4"/>
    <property type="match status" value="1"/>
</dbReference>
<evidence type="ECO:0000313" key="7">
    <source>
        <dbReference type="EMBL" id="MBP2623642.1"/>
    </source>
</evidence>
<gene>
    <name evidence="7" type="ORF">C4K46_06775</name>
</gene>
<dbReference type="EC" id="5.4.99.-" evidence="5"/>
<dbReference type="RefSeq" id="WP_209628149.1">
    <property type="nucleotide sequence ID" value="NZ_PRDG01000004.1"/>
</dbReference>
<dbReference type="InterPro" id="IPR018496">
    <property type="entry name" value="PsdUridine_synth_RsuA/RluB_CS"/>
</dbReference>
<evidence type="ECO:0000256" key="4">
    <source>
        <dbReference type="PROSITE-ProRule" id="PRU00182"/>
    </source>
</evidence>
<evidence type="ECO:0000256" key="2">
    <source>
        <dbReference type="ARBA" id="ARBA00022884"/>
    </source>
</evidence>
<dbReference type="SMART" id="SM00363">
    <property type="entry name" value="S4"/>
    <property type="match status" value="1"/>
</dbReference>
<dbReference type="InterPro" id="IPR050343">
    <property type="entry name" value="RsuA_PseudoU_synthase"/>
</dbReference>
<dbReference type="PROSITE" id="PS01149">
    <property type="entry name" value="PSI_RSU"/>
    <property type="match status" value="1"/>
</dbReference>
<sequence>MRLDKFLAGSGLGSRSQVKQVLKNKQIRLNGQIEKQAKTQVDPLLDDIRLDGQKLSYQKYLYYLLNKPSGFLSATEDRTQATVLDLLDDEARQRQVFPVGRLDRDTRGLLLLTNNGPLAHALLSPKRHVEKTYLAQVAGIMTAEDQTAFAGGLALKDFTCQPASLKILDQDLEKETCLVEITISEGKHHQVKRMVQARGKTVTDLKRLSMGPLELDSELAEGDYRSLTASELASLEVYGLEL</sequence>
<dbReference type="InterPro" id="IPR020103">
    <property type="entry name" value="PsdUridine_synth_cat_dom_sf"/>
</dbReference>
<organism evidence="7 8">
    <name type="scientific">Streptococcus oricebi</name>
    <dbReference type="NCBI Taxonomy" id="1547447"/>
    <lineage>
        <taxon>Bacteria</taxon>
        <taxon>Bacillati</taxon>
        <taxon>Bacillota</taxon>
        <taxon>Bacilli</taxon>
        <taxon>Lactobacillales</taxon>
        <taxon>Streptococcaceae</taxon>
        <taxon>Streptococcus</taxon>
    </lineage>
</organism>
<dbReference type="NCBIfam" id="TIGR00093">
    <property type="entry name" value="pseudouridine synthase"/>
    <property type="match status" value="1"/>
</dbReference>
<dbReference type="CDD" id="cd02553">
    <property type="entry name" value="PseudoU_synth_RsuA"/>
    <property type="match status" value="1"/>
</dbReference>
<dbReference type="Gene3D" id="3.10.290.10">
    <property type="entry name" value="RNA-binding S4 domain"/>
    <property type="match status" value="1"/>
</dbReference>
<dbReference type="InterPro" id="IPR000748">
    <property type="entry name" value="PsdUridine_synth_RsuA/RluB/E/F"/>
</dbReference>
<dbReference type="CDD" id="cd00165">
    <property type="entry name" value="S4"/>
    <property type="match status" value="1"/>
</dbReference>
<reference evidence="7 8" key="1">
    <citation type="submission" date="2018-02" db="EMBL/GenBank/DDBJ databases">
        <title>Draft genome sequence of Streptococcus oricebi CCUG 70868T type strain.</title>
        <authorList>
            <person name="Mendez V."/>
            <person name="Salva-Serra F."/>
            <person name="Jaen-Luchoro D."/>
            <person name="Gonzales-Siles L."/>
            <person name="Karlsson R."/>
            <person name="Engstrom-Jakobsson H."/>
            <person name="Busquets A."/>
            <person name="Gomila M."/>
            <person name="Pineiro-Iglesias B."/>
            <person name="Bennasar-Figueras A."/>
            <person name="Seeger M."/>
            <person name="Moore E."/>
        </authorList>
    </citation>
    <scope>NUCLEOTIDE SEQUENCE [LARGE SCALE GENOMIC DNA]</scope>
    <source>
        <strain evidence="7 8">CCUG 70868</strain>
    </source>
</reference>
<feature type="domain" description="RNA-binding S4" evidence="6">
    <location>
        <begin position="1"/>
        <end position="64"/>
    </location>
</feature>
<evidence type="ECO:0000256" key="5">
    <source>
        <dbReference type="RuleBase" id="RU003887"/>
    </source>
</evidence>
<dbReference type="Pfam" id="PF01479">
    <property type="entry name" value="S4"/>
    <property type="match status" value="1"/>
</dbReference>
<dbReference type="Gene3D" id="3.30.70.1560">
    <property type="entry name" value="Alpha-L RNA-binding motif"/>
    <property type="match status" value="1"/>
</dbReference>